<feature type="transmembrane region" description="Helical" evidence="1">
    <location>
        <begin position="62"/>
        <end position="81"/>
    </location>
</feature>
<dbReference type="Proteomes" id="UP000199585">
    <property type="component" value="Unassembled WGS sequence"/>
</dbReference>
<sequence>MLWGHAGLPGLPGAYLFIDTFFVISGYLVCRSLIRSLAAAEAAGQGRWGAIRDFYAGRIRRIAIPLCAAVLLTLAGAWVLFLPDDLSAVARSAQATLTLQAHRYAQSLGDYFDAITRTAPLLHAWSLSLEEWFYIMTPALVLPALIWRRWIWTLVLLALCAASLWFATSLAMGTAGAGYSRIDTRFWQFAAGVILALALPRRPVLPTALNDAAVVAGLALVFASVLILTDKAPSPGIVTLPAVAGIALVLVLQPQSRIVIAATRTPALTFCGRRLYSLYLAHYPVMVFYDYVGIDLGPATDGVKFALALGVSLGFYAVFEAPRRGWRDLSLWRVTALAGTLAAAVVALTGLIAHTGGAPDRLPQQAQQAWAARFMVNPERARCMTGELTLYGYSCLIGPADRPYVALIGDSHSDALAQQLALALDARGLSLRHYWYAECPAVGADLAALDVFPDTCTRLSVEAHQAVMRDPALAGVIYSLRWPWYLDDPDDRNIRATWRGADGMPRGFADMVGFRTDFTAILATSLRQFADRGTPVWLVSPVPSLPDDPVRRQAIDLWHGDGMKNPMMDGIAMTGYLTERATFDRMVADLSATVPVQILDLQDALCNSDRCQVYGGFGSLYYDDNHLNEVGAATVVQDLLMYE</sequence>
<feature type="transmembrane region" description="Helical" evidence="1">
    <location>
        <begin position="235"/>
        <end position="254"/>
    </location>
</feature>
<proteinExistence type="predicted"/>
<dbReference type="PANTHER" id="PTHR23028:SF53">
    <property type="entry name" value="ACYL_TRANSF_3 DOMAIN-CONTAINING PROTEIN"/>
    <property type="match status" value="1"/>
</dbReference>
<dbReference type="STRING" id="245187.SAMN04488003_1193"/>
<dbReference type="GO" id="GO:0009103">
    <property type="term" value="P:lipopolysaccharide biosynthetic process"/>
    <property type="evidence" value="ECO:0007669"/>
    <property type="project" value="TreeGrafter"/>
</dbReference>
<evidence type="ECO:0000259" key="2">
    <source>
        <dbReference type="Pfam" id="PF01757"/>
    </source>
</evidence>
<dbReference type="PANTHER" id="PTHR23028">
    <property type="entry name" value="ACETYLTRANSFERASE"/>
    <property type="match status" value="1"/>
</dbReference>
<feature type="transmembrane region" description="Helical" evidence="1">
    <location>
        <begin position="154"/>
        <end position="179"/>
    </location>
</feature>
<feature type="transmembrane region" description="Helical" evidence="1">
    <location>
        <begin position="331"/>
        <end position="353"/>
    </location>
</feature>
<keyword evidence="1" id="KW-0472">Membrane</keyword>
<dbReference type="InterPro" id="IPR043968">
    <property type="entry name" value="SGNH"/>
</dbReference>
<keyword evidence="1" id="KW-0812">Transmembrane</keyword>
<feature type="transmembrane region" description="Helical" evidence="1">
    <location>
        <begin position="212"/>
        <end position="229"/>
    </location>
</feature>
<protein>
    <submittedName>
        <fullName evidence="4">Peptidoglycan/LPS O-acetylase OafA/YrhL, contains acyltransferase and SGNH-hydrolase domains</fullName>
    </submittedName>
</protein>
<gene>
    <name evidence="4" type="ORF">SAMN04488003_1193</name>
</gene>
<dbReference type="Pfam" id="PF19040">
    <property type="entry name" value="SGNH"/>
    <property type="match status" value="1"/>
</dbReference>
<feature type="domain" description="SGNH" evidence="3">
    <location>
        <begin position="383"/>
        <end position="637"/>
    </location>
</feature>
<evidence type="ECO:0000256" key="1">
    <source>
        <dbReference type="SAM" id="Phobius"/>
    </source>
</evidence>
<dbReference type="GO" id="GO:0016747">
    <property type="term" value="F:acyltransferase activity, transferring groups other than amino-acyl groups"/>
    <property type="evidence" value="ECO:0007669"/>
    <property type="project" value="InterPro"/>
</dbReference>
<evidence type="ECO:0000313" key="4">
    <source>
        <dbReference type="EMBL" id="SEN50122.1"/>
    </source>
</evidence>
<keyword evidence="5" id="KW-1185">Reference proteome</keyword>
<dbReference type="EMBL" id="FOCI01000019">
    <property type="protein sequence ID" value="SEN50122.1"/>
    <property type="molecule type" value="Genomic_DNA"/>
</dbReference>
<dbReference type="InterPro" id="IPR002656">
    <property type="entry name" value="Acyl_transf_3_dom"/>
</dbReference>
<feature type="transmembrane region" description="Helical" evidence="1">
    <location>
        <begin position="185"/>
        <end position="200"/>
    </location>
</feature>
<name>A0A1H8H196_9RHOB</name>
<accession>A0A1H8H196</accession>
<keyword evidence="4" id="KW-0808">Transferase</keyword>
<reference evidence="4 5" key="1">
    <citation type="submission" date="2016-10" db="EMBL/GenBank/DDBJ databases">
        <authorList>
            <person name="de Groot N.N."/>
        </authorList>
    </citation>
    <scope>NUCLEOTIDE SEQUENCE [LARGE SCALE GENOMIC DNA]</scope>
    <source>
        <strain evidence="4 5">DSM 16213</strain>
    </source>
</reference>
<feature type="transmembrane region" description="Helical" evidence="1">
    <location>
        <begin position="302"/>
        <end position="319"/>
    </location>
</feature>
<dbReference type="InterPro" id="IPR050879">
    <property type="entry name" value="Acyltransferase_3"/>
</dbReference>
<evidence type="ECO:0000313" key="5">
    <source>
        <dbReference type="Proteomes" id="UP000199585"/>
    </source>
</evidence>
<feature type="domain" description="Acyltransferase 3" evidence="2">
    <location>
        <begin position="19"/>
        <end position="313"/>
    </location>
</feature>
<feature type="transmembrane region" description="Helical" evidence="1">
    <location>
        <begin position="132"/>
        <end position="147"/>
    </location>
</feature>
<keyword evidence="4" id="KW-0378">Hydrolase</keyword>
<organism evidence="4 5">
    <name type="scientific">Loktanella fryxellensis</name>
    <dbReference type="NCBI Taxonomy" id="245187"/>
    <lineage>
        <taxon>Bacteria</taxon>
        <taxon>Pseudomonadati</taxon>
        <taxon>Pseudomonadota</taxon>
        <taxon>Alphaproteobacteria</taxon>
        <taxon>Rhodobacterales</taxon>
        <taxon>Roseobacteraceae</taxon>
        <taxon>Loktanella</taxon>
    </lineage>
</organism>
<keyword evidence="4" id="KW-0012">Acyltransferase</keyword>
<feature type="transmembrane region" description="Helical" evidence="1">
    <location>
        <begin position="12"/>
        <end position="30"/>
    </location>
</feature>
<dbReference type="AlphaFoldDB" id="A0A1H8H196"/>
<evidence type="ECO:0000259" key="3">
    <source>
        <dbReference type="Pfam" id="PF19040"/>
    </source>
</evidence>
<dbReference type="GO" id="GO:0016020">
    <property type="term" value="C:membrane"/>
    <property type="evidence" value="ECO:0007669"/>
    <property type="project" value="TreeGrafter"/>
</dbReference>
<dbReference type="Pfam" id="PF01757">
    <property type="entry name" value="Acyl_transf_3"/>
    <property type="match status" value="1"/>
</dbReference>
<feature type="transmembrane region" description="Helical" evidence="1">
    <location>
        <begin position="275"/>
        <end position="296"/>
    </location>
</feature>
<dbReference type="GO" id="GO:0016787">
    <property type="term" value="F:hydrolase activity"/>
    <property type="evidence" value="ECO:0007669"/>
    <property type="project" value="UniProtKB-KW"/>
</dbReference>
<keyword evidence="1" id="KW-1133">Transmembrane helix</keyword>